<dbReference type="AlphaFoldDB" id="A0A1L9NSK8"/>
<dbReference type="OrthoDB" id="7433579at2"/>
<dbReference type="EMBL" id="MLCB01000197">
    <property type="protein sequence ID" value="OJI92182.1"/>
    <property type="molecule type" value="Genomic_DNA"/>
</dbReference>
<dbReference type="RefSeq" id="WP_139292145.1">
    <property type="nucleotide sequence ID" value="NZ_MLCB01000197.1"/>
</dbReference>
<proteinExistence type="predicted"/>
<evidence type="ECO:0000313" key="1">
    <source>
        <dbReference type="EMBL" id="OJI92182.1"/>
    </source>
</evidence>
<accession>A0A1L9NSK8</accession>
<protein>
    <submittedName>
        <fullName evidence="1">Uncharacterized protein</fullName>
    </submittedName>
</protein>
<keyword evidence="2" id="KW-1185">Reference proteome</keyword>
<comment type="caution">
    <text evidence="1">The sequence shown here is derived from an EMBL/GenBank/DDBJ whole genome shotgun (WGS) entry which is preliminary data.</text>
</comment>
<name>A0A1L9NSK8_9RHOB</name>
<dbReference type="STRING" id="696762.PFRI_36110"/>
<dbReference type="Proteomes" id="UP000184514">
    <property type="component" value="Unassembled WGS sequence"/>
</dbReference>
<gene>
    <name evidence="1" type="ORF">PFRI_36110</name>
</gene>
<sequence>MKNVLIVLSLCVAVVVGGFVWHTQPQPEWQKRLLSSLNDPESAQIRDVKIGEITGWICGRINSKNKLGGYEGFKDFMVRPPNEIVATWRIDIEDQTYAAVTGGCK</sequence>
<evidence type="ECO:0000313" key="2">
    <source>
        <dbReference type="Proteomes" id="UP000184514"/>
    </source>
</evidence>
<organism evidence="1 2">
    <name type="scientific">Planktotalea frisia</name>
    <dbReference type="NCBI Taxonomy" id="696762"/>
    <lineage>
        <taxon>Bacteria</taxon>
        <taxon>Pseudomonadati</taxon>
        <taxon>Pseudomonadota</taxon>
        <taxon>Alphaproteobacteria</taxon>
        <taxon>Rhodobacterales</taxon>
        <taxon>Paracoccaceae</taxon>
        <taxon>Planktotalea</taxon>
    </lineage>
</organism>
<reference evidence="1 2" key="1">
    <citation type="submission" date="2016-10" db="EMBL/GenBank/DDBJ databases">
        <title>Genome sequence of Planktotalea frisia SH6-1.</title>
        <authorList>
            <person name="Poehlein A."/>
            <person name="Bakenhus I."/>
            <person name="Voget S."/>
            <person name="Brinkhoff T."/>
            <person name="Simon M."/>
        </authorList>
    </citation>
    <scope>NUCLEOTIDE SEQUENCE [LARGE SCALE GENOMIC DNA]</scope>
    <source>
        <strain evidence="1 2">SH6-1</strain>
    </source>
</reference>